<evidence type="ECO:0000313" key="5">
    <source>
        <dbReference type="Proteomes" id="UP000653358"/>
    </source>
</evidence>
<evidence type="ECO:0000256" key="1">
    <source>
        <dbReference type="ARBA" id="ARBA00006754"/>
    </source>
</evidence>
<comment type="caution">
    <text evidence="4">The sequence shown here is derived from an EMBL/GenBank/DDBJ whole genome shotgun (WGS) entry which is preliminary data.</text>
</comment>
<organism evidence="4 5">
    <name type="scientific">Acetobacterium tundrae</name>
    <dbReference type="NCBI Taxonomy" id="132932"/>
    <lineage>
        <taxon>Bacteria</taxon>
        <taxon>Bacillati</taxon>
        <taxon>Bacillota</taxon>
        <taxon>Clostridia</taxon>
        <taxon>Eubacteriales</taxon>
        <taxon>Eubacteriaceae</taxon>
        <taxon>Acetobacterium</taxon>
    </lineage>
</organism>
<accession>A0ABR6WIR5</accession>
<feature type="domain" description="PucR C-terminal helix-turn-helix" evidence="2">
    <location>
        <begin position="474"/>
        <end position="530"/>
    </location>
</feature>
<gene>
    <name evidence="4" type="ORF">GH807_04705</name>
</gene>
<dbReference type="PANTHER" id="PTHR33744">
    <property type="entry name" value="CARBOHYDRATE DIACID REGULATOR"/>
    <property type="match status" value="1"/>
</dbReference>
<dbReference type="InterPro" id="IPR051448">
    <property type="entry name" value="CdaR-like_regulators"/>
</dbReference>
<name>A0ABR6WIR5_9FIRM</name>
<reference evidence="4 5" key="1">
    <citation type="journal article" date="2020" name="mSystems">
        <title>Defining Genomic and Predicted Metabolic Features of the Acetobacterium Genus.</title>
        <authorList>
            <person name="Ross D.E."/>
            <person name="Marshall C.W."/>
            <person name="Gulliver D."/>
            <person name="May H.D."/>
            <person name="Norman R.S."/>
        </authorList>
    </citation>
    <scope>NUCLEOTIDE SEQUENCE [LARGE SCALE GENOMIC DNA]</scope>
    <source>
        <strain evidence="4 5">DSM 9173</strain>
    </source>
</reference>
<protein>
    <recommendedName>
        <fullName evidence="6">PucR C-terminal helix-turn-helix domain-containing protein</fullName>
    </recommendedName>
</protein>
<sequence length="538" mass="62049">MNDIISTNKRCFILNFEFPNILKGVFMAIELTKIISAFDGYPNKTIINDYMDIEGYGTYPQSADSLLATNIYVVNASVISDVSLKIKSNFIIIEDSLLSENNIKDNAANIIILEKNWTTETVMDILEKLFKDKQRVGDYSVKLLQACQKGYTIQQLMDLGYQFLNNPLLLVDISLCFIAHSGGNNIINEPLWEWTLSKGYVTKEYAQSIMIDDGKFEDDDELIIWETGLLNHRQLVGRVLKSNRPLAYLKLLEYNQPITACDEEILIMLCNVIALNIENTSTFGHSKNSLTDTFLTALLNQKMYNHAAIEERAKMYGLKLYENLFVITIRIDNRQNTNDRLYYLKRIFQNFFNRQTVLIYNGQLVILLDTMTAEIQNEKEMLSFQGLLEENDCTAGISKIFYHLYDFCEHYKQAANCLTLGELLKKNERLLNYSNLIIPHMILSFRGETNIRNLIHPVVKTLKALDEKKGSSFLETLIIYIKHNQDTTLTAKALHVHYNTLKYRINRIIEITNINFTDNDMLFDIQLSIKVLDILACI</sequence>
<dbReference type="InterPro" id="IPR041522">
    <property type="entry name" value="CdaR_GGDEF"/>
</dbReference>
<dbReference type="Pfam" id="PF17853">
    <property type="entry name" value="GGDEF_2"/>
    <property type="match status" value="1"/>
</dbReference>
<proteinExistence type="inferred from homology"/>
<keyword evidence="5" id="KW-1185">Reference proteome</keyword>
<dbReference type="EMBL" id="WJBB01000004">
    <property type="protein sequence ID" value="MBC3796351.1"/>
    <property type="molecule type" value="Genomic_DNA"/>
</dbReference>
<evidence type="ECO:0000259" key="3">
    <source>
        <dbReference type="Pfam" id="PF17853"/>
    </source>
</evidence>
<dbReference type="Proteomes" id="UP000653358">
    <property type="component" value="Unassembled WGS sequence"/>
</dbReference>
<evidence type="ECO:0000313" key="4">
    <source>
        <dbReference type="EMBL" id="MBC3796351.1"/>
    </source>
</evidence>
<evidence type="ECO:0000259" key="2">
    <source>
        <dbReference type="Pfam" id="PF13556"/>
    </source>
</evidence>
<dbReference type="Gene3D" id="1.10.10.2840">
    <property type="entry name" value="PucR C-terminal helix-turn-helix domain"/>
    <property type="match status" value="1"/>
</dbReference>
<dbReference type="PANTHER" id="PTHR33744:SF1">
    <property type="entry name" value="DNA-BINDING TRANSCRIPTIONAL ACTIVATOR ADER"/>
    <property type="match status" value="1"/>
</dbReference>
<dbReference type="InterPro" id="IPR025736">
    <property type="entry name" value="PucR_C-HTH_dom"/>
</dbReference>
<evidence type="ECO:0008006" key="6">
    <source>
        <dbReference type="Google" id="ProtNLM"/>
    </source>
</evidence>
<comment type="similarity">
    <text evidence="1">Belongs to the CdaR family.</text>
</comment>
<dbReference type="InterPro" id="IPR042070">
    <property type="entry name" value="PucR_C-HTH_sf"/>
</dbReference>
<feature type="domain" description="CdaR GGDEF-like" evidence="3">
    <location>
        <begin position="307"/>
        <end position="419"/>
    </location>
</feature>
<dbReference type="Pfam" id="PF13556">
    <property type="entry name" value="HTH_30"/>
    <property type="match status" value="1"/>
</dbReference>